<dbReference type="PROSITE" id="PS51891">
    <property type="entry name" value="CENP_V_GFA"/>
    <property type="match status" value="1"/>
</dbReference>
<dbReference type="PATRIC" id="fig|1196325.3.peg.367"/>
<evidence type="ECO:0000313" key="6">
    <source>
        <dbReference type="EMBL" id="AFO46223.1"/>
    </source>
</evidence>
<dbReference type="Proteomes" id="UP000006503">
    <property type="component" value="Chromosome"/>
</dbReference>
<dbReference type="SUPFAM" id="SSF51316">
    <property type="entry name" value="Mss4-like"/>
    <property type="match status" value="1"/>
</dbReference>
<dbReference type="HOGENOM" id="CLU_055491_4_0_6"/>
<feature type="domain" description="CENP-V/GFA" evidence="5">
    <location>
        <begin position="6"/>
        <end position="120"/>
    </location>
</feature>
<reference evidence="7" key="1">
    <citation type="journal article" date="2013" name="Microb. Biotechnol.">
        <title>Metabolic potential of the organic-solvent tolerant Pseudomonas putida DOT-T1E deduced from its annotated genome.</title>
        <authorList>
            <person name="Udaondo Z."/>
            <person name="Molina L."/>
            <person name="Daniels C."/>
            <person name="Gomez M.J."/>
            <person name="Molina-Henares M.A."/>
            <person name="Matilla M.A."/>
            <person name="Roca A."/>
            <person name="Fernandez M."/>
            <person name="Duque E."/>
            <person name="Segura A."/>
            <person name="Ramos J.L."/>
        </authorList>
    </citation>
    <scope>NUCLEOTIDE SEQUENCE [LARGE SCALE GENOMIC DNA]</scope>
    <source>
        <strain evidence="7">DOT-T1E</strain>
    </source>
</reference>
<evidence type="ECO:0000256" key="1">
    <source>
        <dbReference type="ARBA" id="ARBA00005495"/>
    </source>
</evidence>
<proteinExistence type="inferred from homology"/>
<dbReference type="PANTHER" id="PTHR33337:SF40">
    <property type="entry name" value="CENP-V_GFA DOMAIN-CONTAINING PROTEIN-RELATED"/>
    <property type="match status" value="1"/>
</dbReference>
<dbReference type="KEGG" id="ppx:T1E_0364"/>
<protein>
    <submittedName>
        <fullName evidence="6">Glutathione-dependent formaldehyde-activating, GFA</fullName>
    </submittedName>
</protein>
<dbReference type="InterPro" id="IPR011057">
    <property type="entry name" value="Mss4-like_sf"/>
</dbReference>
<dbReference type="InterPro" id="IPR006913">
    <property type="entry name" value="CENP-V/GFA"/>
</dbReference>
<dbReference type="Pfam" id="PF04828">
    <property type="entry name" value="GFA"/>
    <property type="match status" value="1"/>
</dbReference>
<dbReference type="AlphaFoldDB" id="I7B4I7"/>
<evidence type="ECO:0000256" key="4">
    <source>
        <dbReference type="ARBA" id="ARBA00023239"/>
    </source>
</evidence>
<evidence type="ECO:0000256" key="2">
    <source>
        <dbReference type="ARBA" id="ARBA00022723"/>
    </source>
</evidence>
<keyword evidence="2" id="KW-0479">Metal-binding</keyword>
<dbReference type="GO" id="GO:0046872">
    <property type="term" value="F:metal ion binding"/>
    <property type="evidence" value="ECO:0007669"/>
    <property type="project" value="UniProtKB-KW"/>
</dbReference>
<dbReference type="GO" id="GO:0016846">
    <property type="term" value="F:carbon-sulfur lyase activity"/>
    <property type="evidence" value="ECO:0007669"/>
    <property type="project" value="InterPro"/>
</dbReference>
<dbReference type="PANTHER" id="PTHR33337">
    <property type="entry name" value="GFA DOMAIN-CONTAINING PROTEIN"/>
    <property type="match status" value="1"/>
</dbReference>
<evidence type="ECO:0000256" key="3">
    <source>
        <dbReference type="ARBA" id="ARBA00022833"/>
    </source>
</evidence>
<comment type="similarity">
    <text evidence="1">Belongs to the Gfa family.</text>
</comment>
<gene>
    <name evidence="6" type="ordered locus">T1E_0364</name>
</gene>
<dbReference type="EMBL" id="CP003734">
    <property type="protein sequence ID" value="AFO46223.1"/>
    <property type="molecule type" value="Genomic_DNA"/>
</dbReference>
<keyword evidence="4" id="KW-0456">Lyase</keyword>
<accession>I7B4I7</accession>
<dbReference type="Gene3D" id="3.90.1590.10">
    <property type="entry name" value="glutathione-dependent formaldehyde- activating enzyme (gfa)"/>
    <property type="match status" value="1"/>
</dbReference>
<keyword evidence="3" id="KW-0862">Zinc</keyword>
<evidence type="ECO:0000313" key="7">
    <source>
        <dbReference type="Proteomes" id="UP000006503"/>
    </source>
</evidence>
<sequence length="134" mass="14885">MMQDVTEGGCHCGALRYRLEGNLTDIAHCHCSICRRVSGGLVVTWLTLPRSGFQWLTGEPNCYVAPASCSRYFCGQCGAHVALVTTHSPQTIDVTVATLDHPERVRANRHIWVGSRLPWLHLDGDLPSEDEERL</sequence>
<organism evidence="6 7">
    <name type="scientific">Pseudomonas putida (strain DOT-T1E)</name>
    <dbReference type="NCBI Taxonomy" id="1196325"/>
    <lineage>
        <taxon>Bacteria</taxon>
        <taxon>Pseudomonadati</taxon>
        <taxon>Pseudomonadota</taxon>
        <taxon>Gammaproteobacteria</taxon>
        <taxon>Pseudomonadales</taxon>
        <taxon>Pseudomonadaceae</taxon>
        <taxon>Pseudomonas</taxon>
    </lineage>
</organism>
<evidence type="ECO:0000259" key="5">
    <source>
        <dbReference type="PROSITE" id="PS51891"/>
    </source>
</evidence>
<name>I7B4I7_PSEPT</name>